<protein>
    <submittedName>
        <fullName evidence="2">Uncharacterized protein</fullName>
    </submittedName>
</protein>
<evidence type="ECO:0000256" key="1">
    <source>
        <dbReference type="SAM" id="Phobius"/>
    </source>
</evidence>
<accession>A0A517YNW3</accession>
<sequence length="72" mass="8103">MLAGLFRAGRIGRMFGLGPNYLEVFAPLAAIYVWQRLFVSNGRCSLLSLLILLTGIALWLTLFRPWDRGATF</sequence>
<dbReference type="EMBL" id="CP036274">
    <property type="protein sequence ID" value="QDU31911.1"/>
    <property type="molecule type" value="Genomic_DNA"/>
</dbReference>
<dbReference type="KEGG" id="aagg:ETAA8_70730"/>
<keyword evidence="1" id="KW-0812">Transmembrane</keyword>
<keyword evidence="1" id="KW-0472">Membrane</keyword>
<dbReference type="AlphaFoldDB" id="A0A517YNW3"/>
<proteinExistence type="predicted"/>
<keyword evidence="1" id="KW-1133">Transmembrane helix</keyword>
<feature type="transmembrane region" description="Helical" evidence="1">
    <location>
        <begin position="45"/>
        <end position="63"/>
    </location>
</feature>
<keyword evidence="3" id="KW-1185">Reference proteome</keyword>
<evidence type="ECO:0000313" key="3">
    <source>
        <dbReference type="Proteomes" id="UP000315017"/>
    </source>
</evidence>
<name>A0A517YNW3_9BACT</name>
<evidence type="ECO:0000313" key="2">
    <source>
        <dbReference type="EMBL" id="QDU31911.1"/>
    </source>
</evidence>
<dbReference type="Proteomes" id="UP000315017">
    <property type="component" value="Chromosome"/>
</dbReference>
<gene>
    <name evidence="2" type="ORF">ETAA8_70730</name>
</gene>
<reference evidence="2 3" key="1">
    <citation type="submission" date="2019-02" db="EMBL/GenBank/DDBJ databases">
        <title>Deep-cultivation of Planctomycetes and their phenomic and genomic characterization uncovers novel biology.</title>
        <authorList>
            <person name="Wiegand S."/>
            <person name="Jogler M."/>
            <person name="Boedeker C."/>
            <person name="Pinto D."/>
            <person name="Vollmers J."/>
            <person name="Rivas-Marin E."/>
            <person name="Kohn T."/>
            <person name="Peeters S.H."/>
            <person name="Heuer A."/>
            <person name="Rast P."/>
            <person name="Oberbeckmann S."/>
            <person name="Bunk B."/>
            <person name="Jeske O."/>
            <person name="Meyerdierks A."/>
            <person name="Storesund J.E."/>
            <person name="Kallscheuer N."/>
            <person name="Luecker S."/>
            <person name="Lage O.M."/>
            <person name="Pohl T."/>
            <person name="Merkel B.J."/>
            <person name="Hornburger P."/>
            <person name="Mueller R.-W."/>
            <person name="Bruemmer F."/>
            <person name="Labrenz M."/>
            <person name="Spormann A.M."/>
            <person name="Op den Camp H."/>
            <person name="Overmann J."/>
            <person name="Amann R."/>
            <person name="Jetten M.S.M."/>
            <person name="Mascher T."/>
            <person name="Medema M.H."/>
            <person name="Devos D.P."/>
            <person name="Kaster A.-K."/>
            <person name="Ovreas L."/>
            <person name="Rohde M."/>
            <person name="Galperin M.Y."/>
            <person name="Jogler C."/>
        </authorList>
    </citation>
    <scope>NUCLEOTIDE SEQUENCE [LARGE SCALE GENOMIC DNA]</scope>
    <source>
        <strain evidence="2 3">ETA_A8</strain>
    </source>
</reference>
<organism evidence="2 3">
    <name type="scientific">Anatilimnocola aggregata</name>
    <dbReference type="NCBI Taxonomy" id="2528021"/>
    <lineage>
        <taxon>Bacteria</taxon>
        <taxon>Pseudomonadati</taxon>
        <taxon>Planctomycetota</taxon>
        <taxon>Planctomycetia</taxon>
        <taxon>Pirellulales</taxon>
        <taxon>Pirellulaceae</taxon>
        <taxon>Anatilimnocola</taxon>
    </lineage>
</organism>
<feature type="transmembrane region" description="Helical" evidence="1">
    <location>
        <begin position="21"/>
        <end position="39"/>
    </location>
</feature>